<evidence type="ECO:0000313" key="2">
    <source>
        <dbReference type="EMBL" id="PRX97364.1"/>
    </source>
</evidence>
<reference evidence="2 3" key="1">
    <citation type="submission" date="2018-03" db="EMBL/GenBank/DDBJ databases">
        <title>Genomic Encyclopedia of Archaeal and Bacterial Type Strains, Phase II (KMG-II): from individual species to whole genera.</title>
        <authorList>
            <person name="Goeker M."/>
        </authorList>
    </citation>
    <scope>NUCLEOTIDE SEQUENCE [LARGE SCALE GENOMIC DNA]</scope>
    <source>
        <strain evidence="2 3">DSM 45601</strain>
    </source>
</reference>
<dbReference type="Proteomes" id="UP000237846">
    <property type="component" value="Unassembled WGS sequence"/>
</dbReference>
<dbReference type="PROSITE" id="PS51192">
    <property type="entry name" value="HELICASE_ATP_BIND_1"/>
    <property type="match status" value="1"/>
</dbReference>
<dbReference type="RefSeq" id="WP_245930353.1">
    <property type="nucleotide sequence ID" value="NZ_PVZC01000006.1"/>
</dbReference>
<dbReference type="GO" id="GO:0005829">
    <property type="term" value="C:cytosol"/>
    <property type="evidence" value="ECO:0007669"/>
    <property type="project" value="TreeGrafter"/>
</dbReference>
<comment type="caution">
    <text evidence="2">The sequence shown here is derived from an EMBL/GenBank/DDBJ whole genome shotgun (WGS) entry which is preliminary data.</text>
</comment>
<dbReference type="InterPro" id="IPR014001">
    <property type="entry name" value="Helicase_ATP-bd"/>
</dbReference>
<dbReference type="EMBL" id="PVZC01000006">
    <property type="protein sequence ID" value="PRX97364.1"/>
    <property type="molecule type" value="Genomic_DNA"/>
</dbReference>
<dbReference type="SUPFAM" id="SSF52540">
    <property type="entry name" value="P-loop containing nucleoside triphosphate hydrolases"/>
    <property type="match status" value="2"/>
</dbReference>
<evidence type="ECO:0000259" key="1">
    <source>
        <dbReference type="PROSITE" id="PS51192"/>
    </source>
</evidence>
<evidence type="ECO:0000313" key="3">
    <source>
        <dbReference type="Proteomes" id="UP000237846"/>
    </source>
</evidence>
<accession>A0A2T0Q0Q7</accession>
<organism evidence="2 3">
    <name type="scientific">Allonocardiopsis opalescens</name>
    <dbReference type="NCBI Taxonomy" id="1144618"/>
    <lineage>
        <taxon>Bacteria</taxon>
        <taxon>Bacillati</taxon>
        <taxon>Actinomycetota</taxon>
        <taxon>Actinomycetes</taxon>
        <taxon>Streptosporangiales</taxon>
        <taxon>Allonocardiopsis</taxon>
    </lineage>
</organism>
<gene>
    <name evidence="2" type="ORF">CLV72_106401</name>
</gene>
<dbReference type="InterPro" id="IPR027417">
    <property type="entry name" value="P-loop_NTPase"/>
</dbReference>
<dbReference type="InterPro" id="IPR006935">
    <property type="entry name" value="Helicase/UvrB_N"/>
</dbReference>
<dbReference type="InterPro" id="IPR050742">
    <property type="entry name" value="Helicase_Restrict-Modif_Enz"/>
</dbReference>
<dbReference type="GO" id="GO:0005524">
    <property type="term" value="F:ATP binding"/>
    <property type="evidence" value="ECO:0007669"/>
    <property type="project" value="InterPro"/>
</dbReference>
<dbReference type="Pfam" id="PF04851">
    <property type="entry name" value="ResIII"/>
    <property type="match status" value="1"/>
</dbReference>
<dbReference type="AlphaFoldDB" id="A0A2T0Q0Q7"/>
<dbReference type="SMART" id="SM00487">
    <property type="entry name" value="DEXDc"/>
    <property type="match status" value="1"/>
</dbReference>
<dbReference type="GO" id="GO:0003677">
    <property type="term" value="F:DNA binding"/>
    <property type="evidence" value="ECO:0007669"/>
    <property type="project" value="InterPro"/>
</dbReference>
<keyword evidence="3" id="KW-1185">Reference proteome</keyword>
<dbReference type="GO" id="GO:0016787">
    <property type="term" value="F:hydrolase activity"/>
    <property type="evidence" value="ECO:0007669"/>
    <property type="project" value="InterPro"/>
</dbReference>
<sequence length="990" mass="106265">MSASGAAGGFAGCAWPGELRDYQAAALDRLAERWAGGHRRAWIVLPPGAGKTLVGLEAARRLGRRTVVLVPNTAIQGQWLRQWGAFTPATVRAGTSRELDAEVTVLTYQALAVFEPEEEVSEEGAEDGPVRPARRSGLLHRLHPNGAELVAALRGAGPITLLLDECHHLLQVWGRLVSEVVRGLPDAHVVGLTGTPPPSLSTEQAALVRSLFGTPIVGASIPALVRDGHLAPFAELAWLASPTPVERDYIAAEATRFAELRTDLMRPDFATTPFPQWLDRRFVDRPVGSGDDDGSGGRRLDWDRFAHAEPELSDAALRLHHAGLLALPPGARLREQHRHPPDAADWVRLLDDYVRHALRPSGEPRDEEALAAIRRALPSIGHNLTRRGVRPGPSPVDRVLARSASKAHGAVEIAAAESAALGDRLRCLVLCDHERATARLPARLDGVLAQEAGSAWLLLETLAEDARTADLDPVLVTGRSVAAATAAAERFTAWLAERRPELRLAVEPAERPGLARVEGAWSSRTWVRLVTEYFEQGGTRLLVGTRGLLGEGWDAARVNTLVDLTTVTTLTSVVQTRGRALRLDPEWPEKSANVWTVVCVTDEHPKGAADWDRFVRKHDGYFAPGPDGTVAAGVAHVDAALSPFAPPLPAGFDAFNARMLVRAGDRDAVREQWRIGTGYADEPVRTLRIRVRRAAPAAPAVPAVRAGAPALPAAVLTPHGVRVGPALFDPRRPAAIEHYRHTPVPPPMMLPWLLAMAAIAAVLAGVAGGSAVLAPALGAPLAAGACAWQLDQRRRYRARVRRVDELRRRARAERRARAAELLDLAAEPGLARFAYAVADALKAAGHSSAGAEGVRLRLDADGTYQLSLAGAGPESSQVFAEALDEVVSPMAAPRYVMPRHVLTGTDEARRAALAAWLAGRPLPVGVVYHAVPTVLGRNRAGAGAFADAWRRWVSDGEPLYTGSPEGEGVLVTHRGEDPLQAETMLRLSWS</sequence>
<proteinExistence type="predicted"/>
<dbReference type="PANTHER" id="PTHR47396:SF1">
    <property type="entry name" value="ATP-DEPENDENT HELICASE IRC3-RELATED"/>
    <property type="match status" value="1"/>
</dbReference>
<feature type="domain" description="Helicase ATP-binding" evidence="1">
    <location>
        <begin position="32"/>
        <end position="214"/>
    </location>
</feature>
<dbReference type="Gene3D" id="3.40.50.300">
    <property type="entry name" value="P-loop containing nucleotide triphosphate hydrolases"/>
    <property type="match status" value="2"/>
</dbReference>
<dbReference type="PANTHER" id="PTHR47396">
    <property type="entry name" value="TYPE I RESTRICTION ENZYME ECOKI R PROTEIN"/>
    <property type="match status" value="1"/>
</dbReference>
<name>A0A2T0Q0Q7_9ACTN</name>
<protein>
    <submittedName>
        <fullName evidence="2">Type III restriction/modification enzyme restriction subunit</fullName>
    </submittedName>
</protein>